<comment type="caution">
    <text evidence="1">The sequence shown here is derived from an EMBL/GenBank/DDBJ whole genome shotgun (WGS) entry which is preliminary data.</text>
</comment>
<sequence length="102" mass="11489">MTSHMRVRSGRTPPAYELSANAYRAYMYITMRKVVEGVVPIPIHVAIIESPSRFIAASYGPKCVPNLDPNPECVVDRYLSSISGRSLDFNNPKFETDPDFEH</sequence>
<gene>
    <name evidence="1" type="ORF">EVAR_47168_1</name>
</gene>
<evidence type="ECO:0000313" key="1">
    <source>
        <dbReference type="EMBL" id="GBP54666.1"/>
    </source>
</evidence>
<proteinExistence type="predicted"/>
<dbReference type="AlphaFoldDB" id="A0A4C1WT49"/>
<reference evidence="1 2" key="1">
    <citation type="journal article" date="2019" name="Commun. Biol.">
        <title>The bagworm genome reveals a unique fibroin gene that provides high tensile strength.</title>
        <authorList>
            <person name="Kono N."/>
            <person name="Nakamura H."/>
            <person name="Ohtoshi R."/>
            <person name="Tomita M."/>
            <person name="Numata K."/>
            <person name="Arakawa K."/>
        </authorList>
    </citation>
    <scope>NUCLEOTIDE SEQUENCE [LARGE SCALE GENOMIC DNA]</scope>
</reference>
<dbReference type="EMBL" id="BGZK01000652">
    <property type="protein sequence ID" value="GBP54666.1"/>
    <property type="molecule type" value="Genomic_DNA"/>
</dbReference>
<evidence type="ECO:0000313" key="2">
    <source>
        <dbReference type="Proteomes" id="UP000299102"/>
    </source>
</evidence>
<dbReference type="Proteomes" id="UP000299102">
    <property type="component" value="Unassembled WGS sequence"/>
</dbReference>
<name>A0A4C1WT49_EUMVA</name>
<protein>
    <submittedName>
        <fullName evidence="1">Uncharacterized protein</fullName>
    </submittedName>
</protein>
<keyword evidence="2" id="KW-1185">Reference proteome</keyword>
<accession>A0A4C1WT49</accession>
<organism evidence="1 2">
    <name type="scientific">Eumeta variegata</name>
    <name type="common">Bagworm moth</name>
    <name type="synonym">Eumeta japonica</name>
    <dbReference type="NCBI Taxonomy" id="151549"/>
    <lineage>
        <taxon>Eukaryota</taxon>
        <taxon>Metazoa</taxon>
        <taxon>Ecdysozoa</taxon>
        <taxon>Arthropoda</taxon>
        <taxon>Hexapoda</taxon>
        <taxon>Insecta</taxon>
        <taxon>Pterygota</taxon>
        <taxon>Neoptera</taxon>
        <taxon>Endopterygota</taxon>
        <taxon>Lepidoptera</taxon>
        <taxon>Glossata</taxon>
        <taxon>Ditrysia</taxon>
        <taxon>Tineoidea</taxon>
        <taxon>Psychidae</taxon>
        <taxon>Oiketicinae</taxon>
        <taxon>Eumeta</taxon>
    </lineage>
</organism>